<keyword evidence="2" id="KW-0812">Transmembrane</keyword>
<comment type="similarity">
    <text evidence="1">Belongs to the peptidase U4 family.</text>
</comment>
<feature type="transmembrane region" description="Helical" evidence="2">
    <location>
        <begin position="125"/>
        <end position="148"/>
    </location>
</feature>
<comment type="caution">
    <text evidence="3">The sequence shown here is derived from an EMBL/GenBank/DDBJ whole genome shotgun (WGS) entry which is preliminary data.</text>
</comment>
<keyword evidence="1" id="KW-0064">Aspartyl protease</keyword>
<gene>
    <name evidence="3" type="primary">spoIIGA</name>
    <name evidence="3" type="ORF">NVS47_02985</name>
</gene>
<accession>A0ABT1Y1X3</accession>
<keyword evidence="1" id="KW-0749">Sporulation</keyword>
<dbReference type="Pfam" id="PF03419">
    <property type="entry name" value="Peptidase_U4"/>
    <property type="match status" value="1"/>
</dbReference>
<dbReference type="Proteomes" id="UP001524944">
    <property type="component" value="Unassembled WGS sequence"/>
</dbReference>
<dbReference type="EC" id="3.4.23.-" evidence="1"/>
<evidence type="ECO:0000256" key="2">
    <source>
        <dbReference type="SAM" id="Phobius"/>
    </source>
</evidence>
<comment type="subcellular location">
    <subcellularLocation>
        <location evidence="1">Cell membrane</location>
    </subcellularLocation>
</comment>
<keyword evidence="1" id="KW-0378">Hydrolase</keyword>
<feature type="transmembrane region" description="Helical" evidence="2">
    <location>
        <begin position="62"/>
        <end position="81"/>
    </location>
</feature>
<dbReference type="EMBL" id="JANPWE010000001">
    <property type="protein sequence ID" value="MCR6544486.1"/>
    <property type="molecule type" value="Genomic_DNA"/>
</dbReference>
<dbReference type="InterPro" id="IPR005081">
    <property type="entry name" value="SpoIIGA"/>
</dbReference>
<keyword evidence="1" id="KW-0645">Protease</keyword>
<keyword evidence="4" id="KW-1185">Reference proteome</keyword>
<dbReference type="RefSeq" id="WP_257912069.1">
    <property type="nucleotide sequence ID" value="NZ_JANPWE010000001.1"/>
</dbReference>
<evidence type="ECO:0000313" key="4">
    <source>
        <dbReference type="Proteomes" id="UP001524944"/>
    </source>
</evidence>
<dbReference type="PIRSF" id="PIRSF018571">
    <property type="entry name" value="SpoIIGA"/>
    <property type="match status" value="1"/>
</dbReference>
<evidence type="ECO:0000313" key="3">
    <source>
        <dbReference type="EMBL" id="MCR6544486.1"/>
    </source>
</evidence>
<evidence type="ECO:0000256" key="1">
    <source>
        <dbReference type="PIRNR" id="PIRNR018571"/>
    </source>
</evidence>
<protein>
    <recommendedName>
        <fullName evidence="1">Sporulation sigma-E factor-processing peptidase</fullName>
        <ecNumber evidence="1">3.4.23.-</ecNumber>
    </recommendedName>
    <alternativeName>
        <fullName evidence="1">Membrane-associated aspartic protease</fullName>
    </alternativeName>
    <alternativeName>
        <fullName evidence="1">Stage II sporulation protein GA</fullName>
    </alternativeName>
</protein>
<dbReference type="NCBIfam" id="TIGR02854">
    <property type="entry name" value="spore_II_GA"/>
    <property type="match status" value="1"/>
</dbReference>
<proteinExistence type="inferred from homology"/>
<sequence length="299" mass="33833">MGSTYIVYADVLFITNFLLDYVILWATARFGHFGTSHLRIFFGALLGACYGVLMIYPELEFLYELTTKVLFSFLIVILVFPRLTIKKYLQATACFYGISFAMAGAVLGGSSFLSKSPDLFQFLNIKSTALIFGVAMAVILGRWGLIYLRRHWQKSQFKISVEVFIDKKSLTLEALIDTGNDLKDPLSRKPVIIVEYQAIKKMLPVDFQQCFERYGGDDVTKVLENCNNASWITQVRMVPFHSIGKHHGMLLGYKPDLVVLFGQEKIVTKDVMICLYHKPLSTSGAYRAVLNPEVFERAA</sequence>
<keyword evidence="1 2" id="KW-0472">Membrane</keyword>
<feature type="transmembrane region" description="Helical" evidence="2">
    <location>
        <begin position="6"/>
        <end position="26"/>
    </location>
</feature>
<feature type="transmembrane region" description="Helical" evidence="2">
    <location>
        <begin position="38"/>
        <end position="56"/>
    </location>
</feature>
<reference evidence="3 4" key="1">
    <citation type="submission" date="2022-08" db="EMBL/GenBank/DDBJ databases">
        <title>Proteogenomics of the novel Dehalobacterium formicoaceticum strain EZ94 highlights a key role of methyltransferases during anaerobic dichloromethane degradation.</title>
        <authorList>
            <person name="Wasmund K."/>
        </authorList>
    </citation>
    <scope>NUCLEOTIDE SEQUENCE [LARGE SCALE GENOMIC DNA]</scope>
    <source>
        <strain evidence="3 4">EZ94</strain>
    </source>
</reference>
<organism evidence="3 4">
    <name type="scientific">Dehalobacterium formicoaceticum</name>
    <dbReference type="NCBI Taxonomy" id="51515"/>
    <lineage>
        <taxon>Bacteria</taxon>
        <taxon>Bacillati</taxon>
        <taxon>Bacillota</taxon>
        <taxon>Clostridia</taxon>
        <taxon>Eubacteriales</taxon>
        <taxon>Peptococcaceae</taxon>
        <taxon>Dehalobacterium</taxon>
    </lineage>
</organism>
<comment type="function">
    <text evidence="1">Probable aspartic protease that is responsible for the proteolytic cleavage of the RNA polymerase sigma E factor (SigE/spoIIGB) to yield the active peptide in the mother cell during sporulation. Responds to a signal from the forespore that is triggered by the extracellular signal protein SpoIIR.</text>
</comment>
<keyword evidence="1" id="KW-1003">Cell membrane</keyword>
<keyword evidence="2" id="KW-1133">Transmembrane helix</keyword>
<name>A0ABT1Y1X3_9FIRM</name>
<feature type="transmembrane region" description="Helical" evidence="2">
    <location>
        <begin position="93"/>
        <end position="113"/>
    </location>
</feature>